<organism evidence="7 8">
    <name type="scientific">Parashewanella curva</name>
    <dbReference type="NCBI Taxonomy" id="2338552"/>
    <lineage>
        <taxon>Bacteria</taxon>
        <taxon>Pseudomonadati</taxon>
        <taxon>Pseudomonadota</taxon>
        <taxon>Gammaproteobacteria</taxon>
        <taxon>Alteromonadales</taxon>
        <taxon>Shewanellaceae</taxon>
        <taxon>Parashewanella</taxon>
    </lineage>
</organism>
<evidence type="ECO:0000256" key="1">
    <source>
        <dbReference type="ARBA" id="ARBA00004365"/>
    </source>
</evidence>
<dbReference type="GO" id="GO:0009424">
    <property type="term" value="C:bacterial-type flagellum hook"/>
    <property type="evidence" value="ECO:0007669"/>
    <property type="project" value="InterPro"/>
</dbReference>
<accession>A0A3L8Q1U7</accession>
<evidence type="ECO:0000256" key="3">
    <source>
        <dbReference type="ARBA" id="ARBA00005709"/>
    </source>
</evidence>
<sequence>MRVSTAQFHQQNIGNILNRQSNTSKLLEQIATGKRVNTAGDDPVASVAIDNLKQQNKLSDQYLKNIDYAKNHLSQTESQLGDAEDIARTLKDQMLSVLNGRHSDADRQTIAKKMRSDLEALQQVANSRDESGNYFFSGFKTDQKPFEFSGSSPRSISYNGDDGVRNSVVADGVALGTNISGSHAFMDAKNALGDYSAKYSSNQSGKFQISEAKIANSSTHVTANYSINFVDDGKGGVNVEVKNGSNTTLAATPFDPKKPISFNGIEIKLDGTPKAGDSVEISPQSNTNIFDTVEKTIALLEKGDVQSEAGKAELAQQLNNLNQGINQIGLARSEAGVSLQNSDSYLARHQDTKLVNTEALAKLEDLDTAKAITDLNREQLALRAASSTYTKVSNTSLFDFI</sequence>
<evidence type="ECO:0000259" key="6">
    <source>
        <dbReference type="Pfam" id="PF00669"/>
    </source>
</evidence>
<dbReference type="PANTHER" id="PTHR42792">
    <property type="entry name" value="FLAGELLIN"/>
    <property type="match status" value="1"/>
</dbReference>
<keyword evidence="7" id="KW-0969">Cilium</keyword>
<name>A0A3L8Q1U7_9GAMM</name>
<dbReference type="PANTHER" id="PTHR42792:SF1">
    <property type="entry name" value="FLAGELLAR HOOK-ASSOCIATED PROTEIN 3"/>
    <property type="match status" value="1"/>
</dbReference>
<dbReference type="RefSeq" id="WP_121836963.1">
    <property type="nucleotide sequence ID" value="NZ_ML014753.1"/>
</dbReference>
<dbReference type="Gene3D" id="1.20.1330.10">
    <property type="entry name" value="f41 fragment of flagellin, N-terminal domain"/>
    <property type="match status" value="2"/>
</dbReference>
<keyword evidence="7" id="KW-0282">Flagellum</keyword>
<reference evidence="7 8" key="1">
    <citation type="submission" date="2018-09" db="EMBL/GenBank/DDBJ databases">
        <title>Phylogeny of the Shewanellaceae, and recommendation for two new genera, Pseudoshewanella and Parashewanella.</title>
        <authorList>
            <person name="Wang G."/>
        </authorList>
    </citation>
    <scope>NUCLEOTIDE SEQUENCE [LARGE SCALE GENOMIC DNA]</scope>
    <source>
        <strain evidence="7 8">C51</strain>
    </source>
</reference>
<evidence type="ECO:0000256" key="2">
    <source>
        <dbReference type="ARBA" id="ARBA00004613"/>
    </source>
</evidence>
<dbReference type="Pfam" id="PF00669">
    <property type="entry name" value="Flagellin_N"/>
    <property type="match status" value="1"/>
</dbReference>
<protein>
    <submittedName>
        <fullName evidence="7">Flagellar hook-associated protein FlgL</fullName>
    </submittedName>
</protein>
<keyword evidence="5" id="KW-0975">Bacterial flagellum</keyword>
<evidence type="ECO:0000256" key="4">
    <source>
        <dbReference type="ARBA" id="ARBA00022525"/>
    </source>
</evidence>
<keyword evidence="7" id="KW-0966">Cell projection</keyword>
<dbReference type="AlphaFoldDB" id="A0A3L8Q1U7"/>
<dbReference type="GO" id="GO:0005198">
    <property type="term" value="F:structural molecule activity"/>
    <property type="evidence" value="ECO:0007669"/>
    <property type="project" value="InterPro"/>
</dbReference>
<gene>
    <name evidence="7" type="primary">flgL</name>
    <name evidence="7" type="ORF">D5018_00145</name>
</gene>
<proteinExistence type="inferred from homology"/>
<dbReference type="GO" id="GO:0071973">
    <property type="term" value="P:bacterial-type flagellum-dependent cell motility"/>
    <property type="evidence" value="ECO:0007669"/>
    <property type="project" value="InterPro"/>
</dbReference>
<dbReference type="Proteomes" id="UP000281474">
    <property type="component" value="Unassembled WGS sequence"/>
</dbReference>
<dbReference type="InterPro" id="IPR001492">
    <property type="entry name" value="Flagellin"/>
</dbReference>
<feature type="domain" description="Flagellin N-terminal" evidence="6">
    <location>
        <begin position="3"/>
        <end position="141"/>
    </location>
</feature>
<dbReference type="SUPFAM" id="SSF64518">
    <property type="entry name" value="Phase 1 flagellin"/>
    <property type="match status" value="1"/>
</dbReference>
<keyword evidence="8" id="KW-1185">Reference proteome</keyword>
<dbReference type="OrthoDB" id="9768249at2"/>
<dbReference type="EMBL" id="QZEI01000001">
    <property type="protein sequence ID" value="RLV61564.1"/>
    <property type="molecule type" value="Genomic_DNA"/>
</dbReference>
<dbReference type="GO" id="GO:0005576">
    <property type="term" value="C:extracellular region"/>
    <property type="evidence" value="ECO:0007669"/>
    <property type="project" value="UniProtKB-SubCell"/>
</dbReference>
<comment type="caution">
    <text evidence="7">The sequence shown here is derived from an EMBL/GenBank/DDBJ whole genome shotgun (WGS) entry which is preliminary data.</text>
</comment>
<dbReference type="InterPro" id="IPR013384">
    <property type="entry name" value="Flagell_FlgL"/>
</dbReference>
<dbReference type="NCBIfam" id="TIGR02550">
    <property type="entry name" value="flagell_flgL"/>
    <property type="match status" value="1"/>
</dbReference>
<evidence type="ECO:0000256" key="5">
    <source>
        <dbReference type="ARBA" id="ARBA00023143"/>
    </source>
</evidence>
<dbReference type="InterPro" id="IPR001029">
    <property type="entry name" value="Flagellin_N"/>
</dbReference>
<comment type="subcellular location">
    <subcellularLocation>
        <location evidence="1">Bacterial flagellum</location>
    </subcellularLocation>
    <subcellularLocation>
        <location evidence="2">Secreted</location>
    </subcellularLocation>
</comment>
<evidence type="ECO:0000313" key="7">
    <source>
        <dbReference type="EMBL" id="RLV61564.1"/>
    </source>
</evidence>
<comment type="similarity">
    <text evidence="3">Belongs to the bacterial flagellin family.</text>
</comment>
<keyword evidence="4" id="KW-0964">Secreted</keyword>
<evidence type="ECO:0000313" key="8">
    <source>
        <dbReference type="Proteomes" id="UP000281474"/>
    </source>
</evidence>